<evidence type="ECO:0000256" key="8">
    <source>
        <dbReference type="ARBA" id="ARBA00023779"/>
    </source>
</evidence>
<evidence type="ECO:0000313" key="11">
    <source>
        <dbReference type="EMBL" id="OIR14041.1"/>
    </source>
</evidence>
<dbReference type="Gene3D" id="3.40.470.10">
    <property type="entry name" value="Uracil-DNA glycosylase-like domain"/>
    <property type="match status" value="1"/>
</dbReference>
<proteinExistence type="inferred from homology"/>
<feature type="domain" description="Uracil-DNA glycosylase-like" evidence="10">
    <location>
        <begin position="44"/>
        <end position="212"/>
    </location>
</feature>
<keyword evidence="5" id="KW-0408">Iron</keyword>
<dbReference type="PANTHER" id="PTHR33693">
    <property type="entry name" value="TYPE-5 URACIL-DNA GLYCOSYLASE"/>
    <property type="match status" value="1"/>
</dbReference>
<dbReference type="GO" id="GO:0006284">
    <property type="term" value="P:base-excision repair"/>
    <property type="evidence" value="ECO:0007669"/>
    <property type="project" value="InterPro"/>
</dbReference>
<dbReference type="PANTHER" id="PTHR33693:SF3">
    <property type="entry name" value="TYPE-5 URACIL-DNA GLYCOSYLASE"/>
    <property type="match status" value="1"/>
</dbReference>
<dbReference type="SMART" id="SM00987">
    <property type="entry name" value="UreE_C"/>
    <property type="match status" value="1"/>
</dbReference>
<dbReference type="InterPro" id="IPR005122">
    <property type="entry name" value="Uracil-DNA_glycosylase-like"/>
</dbReference>
<name>A0A1J5SZM6_9ARCH</name>
<evidence type="ECO:0000256" key="6">
    <source>
        <dbReference type="ARBA" id="ARBA00023014"/>
    </source>
</evidence>
<evidence type="ECO:0000256" key="3">
    <source>
        <dbReference type="ARBA" id="ARBA00022763"/>
    </source>
</evidence>
<reference evidence="11 12" key="1">
    <citation type="submission" date="2016-08" db="EMBL/GenBank/DDBJ databases">
        <title>New Insights into Marine Group III Euryarchaeota, from dark to light.</title>
        <authorList>
            <person name="Haro-Moreno J.M."/>
            <person name="Rodriguez-Valera F."/>
            <person name="Lopez-Garcia P."/>
            <person name="Moreira D."/>
            <person name="Martin-Cuadrado A.B."/>
        </authorList>
    </citation>
    <scope>NUCLEOTIDE SEQUENCE [LARGE SCALE GENOMIC DNA]</scope>
    <source>
        <strain evidence="11">CG-Bathy1</strain>
    </source>
</reference>
<dbReference type="SUPFAM" id="SSF52141">
    <property type="entry name" value="Uracil-DNA glycosylase-like"/>
    <property type="match status" value="1"/>
</dbReference>
<evidence type="ECO:0000256" key="1">
    <source>
        <dbReference type="ARBA" id="ARBA00022485"/>
    </source>
</evidence>
<organism evidence="11 12">
    <name type="scientific">Marine Group III euryarchaeote CG-Bathy1</name>
    <dbReference type="NCBI Taxonomy" id="1889001"/>
    <lineage>
        <taxon>Archaea</taxon>
        <taxon>Methanobacteriati</taxon>
        <taxon>Thermoplasmatota</taxon>
        <taxon>Thermoplasmata</taxon>
        <taxon>Candidatus Thermoprofundales</taxon>
    </lineage>
</organism>
<dbReference type="EMBL" id="MIYU01000021">
    <property type="protein sequence ID" value="OIR14041.1"/>
    <property type="molecule type" value="Genomic_DNA"/>
</dbReference>
<dbReference type="InterPro" id="IPR051536">
    <property type="entry name" value="UDG_Type-4/5"/>
</dbReference>
<dbReference type="Pfam" id="PF03167">
    <property type="entry name" value="UDG"/>
    <property type="match status" value="1"/>
</dbReference>
<keyword evidence="3" id="KW-0227">DNA damage</keyword>
<dbReference type="InterPro" id="IPR044147">
    <property type="entry name" value="UdgB-like"/>
</dbReference>
<comment type="caution">
    <text evidence="11">The sequence shown here is derived from an EMBL/GenBank/DDBJ whole genome shotgun (WGS) entry which is preliminary data.</text>
</comment>
<dbReference type="GO" id="GO:0004844">
    <property type="term" value="F:uracil DNA N-glycosylase activity"/>
    <property type="evidence" value="ECO:0007669"/>
    <property type="project" value="InterPro"/>
</dbReference>
<dbReference type="GO" id="GO:0051539">
    <property type="term" value="F:4 iron, 4 sulfur cluster binding"/>
    <property type="evidence" value="ECO:0007669"/>
    <property type="project" value="UniProtKB-KW"/>
</dbReference>
<gene>
    <name evidence="11" type="ORF">BEU04_03440</name>
</gene>
<protein>
    <recommendedName>
        <fullName evidence="9">Type-5 uracil-DNA glycosylase</fullName>
    </recommendedName>
</protein>
<dbReference type="SMART" id="SM00986">
    <property type="entry name" value="UDG"/>
    <property type="match status" value="1"/>
</dbReference>
<keyword evidence="7" id="KW-0234">DNA repair</keyword>
<dbReference type="Proteomes" id="UP000183815">
    <property type="component" value="Unassembled WGS sequence"/>
</dbReference>
<dbReference type="CDD" id="cd10031">
    <property type="entry name" value="UDG-F5_TTUDGB_like"/>
    <property type="match status" value="1"/>
</dbReference>
<keyword evidence="1" id="KW-0004">4Fe-4S</keyword>
<evidence type="ECO:0000256" key="7">
    <source>
        <dbReference type="ARBA" id="ARBA00023204"/>
    </source>
</evidence>
<dbReference type="AlphaFoldDB" id="A0A1J5SZM6"/>
<dbReference type="GO" id="GO:0033958">
    <property type="term" value="F:DNA-deoxyinosine glycosylase activity"/>
    <property type="evidence" value="ECO:0007669"/>
    <property type="project" value="InterPro"/>
</dbReference>
<evidence type="ECO:0000256" key="9">
    <source>
        <dbReference type="ARBA" id="ARBA00023887"/>
    </source>
</evidence>
<evidence type="ECO:0000256" key="5">
    <source>
        <dbReference type="ARBA" id="ARBA00023004"/>
    </source>
</evidence>
<evidence type="ECO:0000259" key="10">
    <source>
        <dbReference type="SMART" id="SM00986"/>
    </source>
</evidence>
<comment type="similarity">
    <text evidence="8">Belongs to the uracil-DNA glycosylase (UDG) superfamily. Type 5 (UDGb) family.</text>
</comment>
<accession>A0A1J5SZM6</accession>
<sequence>MDEFDLEVISCKSCKRLIEYADDVKENGRKAGYEKEEYWCKPVPSFGPINAELLIVGLAPGTHGAGRTGRPFTGDYAGELLYQTLYDFDMSNKSESLNNGDNLELKNARISNAVRCAPPNNKPTTEEVNNCSNFLIEEICMMKNLKSILALGGLAHRAVLRTMSLKQSEYPFSHGAEHELDGIEWKLIDSYHPSRYNLNTGRLNAEMFKDVFEVLKR</sequence>
<evidence type="ECO:0000256" key="2">
    <source>
        <dbReference type="ARBA" id="ARBA00022723"/>
    </source>
</evidence>
<keyword evidence="2" id="KW-0479">Metal-binding</keyword>
<evidence type="ECO:0000256" key="4">
    <source>
        <dbReference type="ARBA" id="ARBA00022801"/>
    </source>
</evidence>
<dbReference type="InterPro" id="IPR036895">
    <property type="entry name" value="Uracil-DNA_glycosylase-like_sf"/>
</dbReference>
<dbReference type="GO" id="GO:0046872">
    <property type="term" value="F:metal ion binding"/>
    <property type="evidence" value="ECO:0007669"/>
    <property type="project" value="UniProtKB-KW"/>
</dbReference>
<keyword evidence="4" id="KW-0378">Hydrolase</keyword>
<keyword evidence="6" id="KW-0411">Iron-sulfur</keyword>
<evidence type="ECO:0000313" key="12">
    <source>
        <dbReference type="Proteomes" id="UP000183815"/>
    </source>
</evidence>